<evidence type="ECO:0000256" key="1">
    <source>
        <dbReference type="SAM" id="MobiDB-lite"/>
    </source>
</evidence>
<organism evidence="3">
    <name type="scientific">uncultured Caudovirales phage</name>
    <dbReference type="NCBI Taxonomy" id="2100421"/>
    <lineage>
        <taxon>Viruses</taxon>
        <taxon>Duplodnaviria</taxon>
        <taxon>Heunggongvirae</taxon>
        <taxon>Uroviricota</taxon>
        <taxon>Caudoviricetes</taxon>
        <taxon>Peduoviridae</taxon>
        <taxon>Maltschvirus</taxon>
        <taxon>Maltschvirus maltsch</taxon>
    </lineage>
</organism>
<gene>
    <name evidence="3" type="ORF">UFOVP238_60</name>
</gene>
<dbReference type="InterPro" id="IPR027924">
    <property type="entry name" value="XkdF"/>
</dbReference>
<evidence type="ECO:0000313" key="3">
    <source>
        <dbReference type="EMBL" id="CAB5220457.1"/>
    </source>
</evidence>
<dbReference type="EMBL" id="LR798283">
    <property type="protein sequence ID" value="CAB5220457.1"/>
    <property type="molecule type" value="Genomic_DNA"/>
</dbReference>
<protein>
    <submittedName>
        <fullName evidence="3">Phage-like element PBSX protein, XkdF</fullName>
    </submittedName>
</protein>
<feature type="domain" description="Phage-like element PBSX protein XkdF" evidence="2">
    <location>
        <begin position="109"/>
        <end position="230"/>
    </location>
</feature>
<name>A0A6J7WRU6_9CAUD</name>
<evidence type="ECO:0000259" key="2">
    <source>
        <dbReference type="Pfam" id="PF14550"/>
    </source>
</evidence>
<reference evidence="3" key="1">
    <citation type="submission" date="2020-05" db="EMBL/GenBank/DDBJ databases">
        <authorList>
            <person name="Chiriac C."/>
            <person name="Salcher M."/>
            <person name="Ghai R."/>
            <person name="Kavagutti S V."/>
        </authorList>
    </citation>
    <scope>NUCLEOTIDE SEQUENCE</scope>
</reference>
<feature type="region of interest" description="Disordered" evidence="1">
    <location>
        <begin position="1"/>
        <end position="30"/>
    </location>
</feature>
<dbReference type="Pfam" id="PF14550">
    <property type="entry name" value="Peptidase_S78_2"/>
    <property type="match status" value="1"/>
</dbReference>
<feature type="compositionally biased region" description="Basic residues" evidence="1">
    <location>
        <begin position="1"/>
        <end position="11"/>
    </location>
</feature>
<sequence length="233" mass="26786">MKRQHLRQKLTKQKEMYNKPKTVARGYGYDHKKKREEVKSRMPVKCRGCKTMLYPNGDWVLAHNVDGDASKGHHASCRTCNERAKHVKKEWQQTEPDGVYDSPVSDYEVAKLDPDHQLVFGWAYVSKTPNGEVIIDKQGDFIDSDWELEKAAYDFVIDSRSGDVLHNQKKVATLVESVVFTTEKLEKMGLPAGSLPTGWWIGMKVEDDETWELVKTDRLRMWSVGGRGTREEV</sequence>
<proteinExistence type="predicted"/>
<accession>A0A6J7WRU6</accession>